<dbReference type="Proteomes" id="UP000426027">
    <property type="component" value="Chromosome"/>
</dbReference>
<sequence length="278" mass="32031">MNAAVLKGKSATAPTIYLGCTQWKCDAWLGKIYPANIKDAEILDTYIRQFNSIEMNAMHYRIFPAETVKKWVAKVKGRAFKFCPKFPQSISHYSQFTNATQQTQQFLESIEALQPHLGPSFLQVSEGLSPAMQAPLMEYLASLPKHLSFFVELRHPDWYTPAAQEQTAQLLQQHGIGWVITDAPGRRDVCHMHLTTDIALVRFLGNNLHPTDYTRIDAWIERIRHWVKNGVREVYFFMHHPEEEGAPELIDYMAQRLQLQTGILCKRPQFLPKQSTLF</sequence>
<dbReference type="Pfam" id="PF01904">
    <property type="entry name" value="DUF72"/>
    <property type="match status" value="1"/>
</dbReference>
<dbReference type="SUPFAM" id="SSF117396">
    <property type="entry name" value="TM1631-like"/>
    <property type="match status" value="1"/>
</dbReference>
<gene>
    <name evidence="1" type="ORF">GLV81_13570</name>
</gene>
<dbReference type="PANTHER" id="PTHR30348">
    <property type="entry name" value="UNCHARACTERIZED PROTEIN YECE"/>
    <property type="match status" value="1"/>
</dbReference>
<evidence type="ECO:0000313" key="2">
    <source>
        <dbReference type="Proteomes" id="UP000426027"/>
    </source>
</evidence>
<accession>A0A6I6GBD0</accession>
<dbReference type="AlphaFoldDB" id="A0A6I6GBD0"/>
<dbReference type="RefSeq" id="WP_157479346.1">
    <property type="nucleotide sequence ID" value="NZ_CP046566.1"/>
</dbReference>
<dbReference type="PANTHER" id="PTHR30348:SF9">
    <property type="entry name" value="UPF0759 PROTEIN YECE"/>
    <property type="match status" value="1"/>
</dbReference>
<proteinExistence type="predicted"/>
<evidence type="ECO:0000313" key="1">
    <source>
        <dbReference type="EMBL" id="QGW28993.1"/>
    </source>
</evidence>
<dbReference type="InterPro" id="IPR036520">
    <property type="entry name" value="UPF0759_sf"/>
</dbReference>
<protein>
    <submittedName>
        <fullName evidence="1">DUF72 domain-containing protein</fullName>
    </submittedName>
</protein>
<dbReference type="KEGG" id="fls:GLV81_13570"/>
<dbReference type="Gene3D" id="3.20.20.410">
    <property type="entry name" value="Protein of unknown function UPF0759"/>
    <property type="match status" value="1"/>
</dbReference>
<dbReference type="EMBL" id="CP046566">
    <property type="protein sequence ID" value="QGW28993.1"/>
    <property type="molecule type" value="Genomic_DNA"/>
</dbReference>
<name>A0A6I6GBD0_9BACT</name>
<keyword evidence="2" id="KW-1185">Reference proteome</keyword>
<organism evidence="1 2">
    <name type="scientific">Phnomibacter ginsenosidimutans</name>
    <dbReference type="NCBI Taxonomy" id="2676868"/>
    <lineage>
        <taxon>Bacteria</taxon>
        <taxon>Pseudomonadati</taxon>
        <taxon>Bacteroidota</taxon>
        <taxon>Chitinophagia</taxon>
        <taxon>Chitinophagales</taxon>
        <taxon>Chitinophagaceae</taxon>
        <taxon>Phnomibacter</taxon>
    </lineage>
</organism>
<reference evidence="1 2" key="1">
    <citation type="submission" date="2019-11" db="EMBL/GenBank/DDBJ databases">
        <authorList>
            <person name="Im W.T."/>
        </authorList>
    </citation>
    <scope>NUCLEOTIDE SEQUENCE [LARGE SCALE GENOMIC DNA]</scope>
    <source>
        <strain evidence="1 2">SB-02</strain>
    </source>
</reference>
<dbReference type="InterPro" id="IPR002763">
    <property type="entry name" value="DUF72"/>
</dbReference>